<gene>
    <name evidence="2" type="ORF">LCGC14_1340890</name>
</gene>
<proteinExistence type="predicted"/>
<sequence length="206" mass="22770">MPYYAEPVIRRPNHRGKPRLTTMLGSLPGAVGRGFDGDGTPPRRGKEGGHRRLWWFKTALPIPLPIGVVLLPEPAYNAIVETRERTKPFLPPTVPPRIRIEEGLVRAIYIEQLNSGTSGIITPPNAARIILDQWDEEIDAVVSADYGSPTFEAPRDVDDEVVTASFDAGGNWSLSSRPTVYPIHLIYFAETEIGNYVDSSKLLPEA</sequence>
<protein>
    <submittedName>
        <fullName evidence="2">Uncharacterized protein</fullName>
    </submittedName>
</protein>
<dbReference type="AlphaFoldDB" id="A0A0F9KEH8"/>
<dbReference type="EMBL" id="LAZR01008201">
    <property type="protein sequence ID" value="KKM80333.1"/>
    <property type="molecule type" value="Genomic_DNA"/>
</dbReference>
<reference evidence="2" key="1">
    <citation type="journal article" date="2015" name="Nature">
        <title>Complex archaea that bridge the gap between prokaryotes and eukaryotes.</title>
        <authorList>
            <person name="Spang A."/>
            <person name="Saw J.H."/>
            <person name="Jorgensen S.L."/>
            <person name="Zaremba-Niedzwiedzka K."/>
            <person name="Martijn J."/>
            <person name="Lind A.E."/>
            <person name="van Eijk R."/>
            <person name="Schleper C."/>
            <person name="Guy L."/>
            <person name="Ettema T.J."/>
        </authorList>
    </citation>
    <scope>NUCLEOTIDE SEQUENCE</scope>
</reference>
<comment type="caution">
    <text evidence="2">The sequence shown here is derived from an EMBL/GenBank/DDBJ whole genome shotgun (WGS) entry which is preliminary data.</text>
</comment>
<evidence type="ECO:0000256" key="1">
    <source>
        <dbReference type="SAM" id="MobiDB-lite"/>
    </source>
</evidence>
<feature type="region of interest" description="Disordered" evidence="1">
    <location>
        <begin position="27"/>
        <end position="48"/>
    </location>
</feature>
<organism evidence="2">
    <name type="scientific">marine sediment metagenome</name>
    <dbReference type="NCBI Taxonomy" id="412755"/>
    <lineage>
        <taxon>unclassified sequences</taxon>
        <taxon>metagenomes</taxon>
        <taxon>ecological metagenomes</taxon>
    </lineage>
</organism>
<name>A0A0F9KEH8_9ZZZZ</name>
<accession>A0A0F9KEH8</accession>
<evidence type="ECO:0000313" key="2">
    <source>
        <dbReference type="EMBL" id="KKM80333.1"/>
    </source>
</evidence>